<organism evidence="1 2">
    <name type="scientific">Oryza sativa subsp. japonica</name>
    <name type="common">Rice</name>
    <dbReference type="NCBI Taxonomy" id="39947"/>
    <lineage>
        <taxon>Eukaryota</taxon>
        <taxon>Viridiplantae</taxon>
        <taxon>Streptophyta</taxon>
        <taxon>Embryophyta</taxon>
        <taxon>Tracheophyta</taxon>
        <taxon>Spermatophyta</taxon>
        <taxon>Magnoliopsida</taxon>
        <taxon>Liliopsida</taxon>
        <taxon>Poales</taxon>
        <taxon>Poaceae</taxon>
        <taxon>BOP clade</taxon>
        <taxon>Oryzoideae</taxon>
        <taxon>Oryzeae</taxon>
        <taxon>Oryzinae</taxon>
        <taxon>Oryza</taxon>
        <taxon>Oryza sativa</taxon>
    </lineage>
</organism>
<evidence type="ECO:0000313" key="1">
    <source>
        <dbReference type="EMBL" id="BAD38448.1"/>
    </source>
</evidence>
<reference evidence="2" key="2">
    <citation type="journal article" date="2008" name="Nucleic Acids Res.">
        <title>The rice annotation project database (RAP-DB): 2008 update.</title>
        <authorList>
            <consortium name="The rice annotation project (RAP)"/>
        </authorList>
    </citation>
    <scope>GENOME REANNOTATION</scope>
    <source>
        <strain evidence="2">cv. Nipponbare</strain>
    </source>
</reference>
<dbReference type="EMBL" id="AP005915">
    <property type="protein sequence ID" value="BAD38448.1"/>
    <property type="molecule type" value="Genomic_DNA"/>
</dbReference>
<accession>Q67TS3</accession>
<protein>
    <submittedName>
        <fullName evidence="1">Uncharacterized protein</fullName>
    </submittedName>
</protein>
<gene>
    <name evidence="1" type="primary">OSJNBb0056C19.38</name>
</gene>
<proteinExistence type="predicted"/>
<name>Q67TS3_ORYSJ</name>
<reference evidence="2" key="1">
    <citation type="journal article" date="2005" name="Nature">
        <title>The map-based sequence of the rice genome.</title>
        <authorList>
            <consortium name="International rice genome sequencing project (IRGSP)"/>
            <person name="Matsumoto T."/>
            <person name="Wu J."/>
            <person name="Kanamori H."/>
            <person name="Katayose Y."/>
            <person name="Fujisawa M."/>
            <person name="Namiki N."/>
            <person name="Mizuno H."/>
            <person name="Yamamoto K."/>
            <person name="Antonio B.A."/>
            <person name="Baba T."/>
            <person name="Sakata K."/>
            <person name="Nagamura Y."/>
            <person name="Aoki H."/>
            <person name="Arikawa K."/>
            <person name="Arita K."/>
            <person name="Bito T."/>
            <person name="Chiden Y."/>
            <person name="Fujitsuka N."/>
            <person name="Fukunaka R."/>
            <person name="Hamada M."/>
            <person name="Harada C."/>
            <person name="Hayashi A."/>
            <person name="Hijishita S."/>
            <person name="Honda M."/>
            <person name="Hosokawa S."/>
            <person name="Ichikawa Y."/>
            <person name="Idonuma A."/>
            <person name="Iijima M."/>
            <person name="Ikeda M."/>
            <person name="Ikeno M."/>
            <person name="Ito K."/>
            <person name="Ito S."/>
            <person name="Ito T."/>
            <person name="Ito Y."/>
            <person name="Ito Y."/>
            <person name="Iwabuchi A."/>
            <person name="Kamiya K."/>
            <person name="Karasawa W."/>
            <person name="Kurita K."/>
            <person name="Katagiri S."/>
            <person name="Kikuta A."/>
            <person name="Kobayashi H."/>
            <person name="Kobayashi N."/>
            <person name="Machita K."/>
            <person name="Maehara T."/>
            <person name="Masukawa M."/>
            <person name="Mizubayashi T."/>
            <person name="Mukai Y."/>
            <person name="Nagasaki H."/>
            <person name="Nagata Y."/>
            <person name="Naito S."/>
            <person name="Nakashima M."/>
            <person name="Nakama Y."/>
            <person name="Nakamichi Y."/>
            <person name="Nakamura M."/>
            <person name="Meguro A."/>
            <person name="Negishi M."/>
            <person name="Ohta I."/>
            <person name="Ohta T."/>
            <person name="Okamoto M."/>
            <person name="Ono N."/>
            <person name="Saji S."/>
            <person name="Sakaguchi M."/>
            <person name="Sakai K."/>
            <person name="Shibata M."/>
            <person name="Shimokawa T."/>
            <person name="Song J."/>
            <person name="Takazaki Y."/>
            <person name="Terasawa K."/>
            <person name="Tsugane M."/>
            <person name="Tsuji K."/>
            <person name="Ueda S."/>
            <person name="Waki K."/>
            <person name="Yamagata H."/>
            <person name="Yamamoto M."/>
            <person name="Yamamoto S."/>
            <person name="Yamane H."/>
            <person name="Yoshiki S."/>
            <person name="Yoshihara R."/>
            <person name="Yukawa K."/>
            <person name="Zhong H."/>
            <person name="Yano M."/>
            <person name="Yuan Q."/>
            <person name="Ouyang S."/>
            <person name="Liu J."/>
            <person name="Jones K.M."/>
            <person name="Gansberger K."/>
            <person name="Moffat K."/>
            <person name="Hill J."/>
            <person name="Bera J."/>
            <person name="Fadrosh D."/>
            <person name="Jin S."/>
            <person name="Johri S."/>
            <person name="Kim M."/>
            <person name="Overton L."/>
            <person name="Reardon M."/>
            <person name="Tsitrin T."/>
            <person name="Vuong H."/>
            <person name="Weaver B."/>
            <person name="Ciecko A."/>
            <person name="Tallon L."/>
            <person name="Jackson J."/>
            <person name="Pai G."/>
            <person name="Aken S.V."/>
            <person name="Utterback T."/>
            <person name="Reidmuller S."/>
            <person name="Feldblyum T."/>
            <person name="Hsiao J."/>
            <person name="Zismann V."/>
            <person name="Iobst S."/>
            <person name="de Vazeille A.R."/>
            <person name="Buell C.R."/>
            <person name="Ying K."/>
            <person name="Li Y."/>
            <person name="Lu T."/>
            <person name="Huang Y."/>
            <person name="Zhao Q."/>
            <person name="Feng Q."/>
            <person name="Zhang L."/>
            <person name="Zhu J."/>
            <person name="Weng Q."/>
            <person name="Mu J."/>
            <person name="Lu Y."/>
            <person name="Fan D."/>
            <person name="Liu Y."/>
            <person name="Guan J."/>
            <person name="Zhang Y."/>
            <person name="Yu S."/>
            <person name="Liu X."/>
            <person name="Zhang Y."/>
            <person name="Hong G."/>
            <person name="Han B."/>
            <person name="Choisne N."/>
            <person name="Demange N."/>
            <person name="Orjeda G."/>
            <person name="Samain S."/>
            <person name="Cattolico L."/>
            <person name="Pelletier E."/>
            <person name="Couloux A."/>
            <person name="Segurens B."/>
            <person name="Wincker P."/>
            <person name="D'Hont A."/>
            <person name="Scarpelli C."/>
            <person name="Weissenbach J."/>
            <person name="Salanoubat M."/>
            <person name="Quetier F."/>
            <person name="Yu Y."/>
            <person name="Kim H.R."/>
            <person name="Rambo T."/>
            <person name="Currie J."/>
            <person name="Collura K."/>
            <person name="Luo M."/>
            <person name="Yang T."/>
            <person name="Ammiraju J.S.S."/>
            <person name="Engler F."/>
            <person name="Soderlund C."/>
            <person name="Wing R.A."/>
            <person name="Palmer L.E."/>
            <person name="de la Bastide M."/>
            <person name="Spiegel L."/>
            <person name="Nascimento L."/>
            <person name="Zutavern T."/>
            <person name="O'Shaughnessy A."/>
            <person name="Dike S."/>
            <person name="Dedhia N."/>
            <person name="Preston R."/>
            <person name="Balija V."/>
            <person name="McCombie W.R."/>
            <person name="Chow T."/>
            <person name="Chen H."/>
            <person name="Chung M."/>
            <person name="Chen C."/>
            <person name="Shaw J."/>
            <person name="Wu H."/>
            <person name="Hsiao K."/>
            <person name="Chao Y."/>
            <person name="Chu M."/>
            <person name="Cheng C."/>
            <person name="Hour A."/>
            <person name="Lee P."/>
            <person name="Lin S."/>
            <person name="Lin Y."/>
            <person name="Liou J."/>
            <person name="Liu S."/>
            <person name="Hsing Y."/>
            <person name="Raghuvanshi S."/>
            <person name="Mohanty A."/>
            <person name="Bharti A.K."/>
            <person name="Gaur A."/>
            <person name="Gupta V."/>
            <person name="Kumar D."/>
            <person name="Ravi V."/>
            <person name="Vij S."/>
            <person name="Kapur A."/>
            <person name="Khurana P."/>
            <person name="Khurana P."/>
            <person name="Khurana J.P."/>
            <person name="Tyagi A.K."/>
            <person name="Gaikwad K."/>
            <person name="Singh A."/>
            <person name="Dalal V."/>
            <person name="Srivastava S."/>
            <person name="Dixit A."/>
            <person name="Pal A.K."/>
            <person name="Ghazi I.A."/>
            <person name="Yadav M."/>
            <person name="Pandit A."/>
            <person name="Bhargava A."/>
            <person name="Sureshbabu K."/>
            <person name="Batra K."/>
            <person name="Sharma T.R."/>
            <person name="Mohapatra T."/>
            <person name="Singh N.K."/>
            <person name="Messing J."/>
            <person name="Nelson A.B."/>
            <person name="Fuks G."/>
            <person name="Kavchok S."/>
            <person name="Keizer G."/>
            <person name="Linton E."/>
            <person name="Llaca V."/>
            <person name="Song R."/>
            <person name="Tanyolac B."/>
            <person name="Young S."/>
            <person name="Ho-Il K."/>
            <person name="Hahn J.H."/>
            <person name="Sangsakoo G."/>
            <person name="Vanavichit A."/>
            <person name="de Mattos Luiz.A.T."/>
            <person name="Zimmer P.D."/>
            <person name="Malone G."/>
            <person name="Dellagostin O."/>
            <person name="de Oliveira A.C."/>
            <person name="Bevan M."/>
            <person name="Bancroft I."/>
            <person name="Minx P."/>
            <person name="Cordum H."/>
            <person name="Wilson R."/>
            <person name="Cheng Z."/>
            <person name="Jin W."/>
            <person name="Jiang J."/>
            <person name="Leong S.A."/>
            <person name="Iwama H."/>
            <person name="Gojobori T."/>
            <person name="Itoh T."/>
            <person name="Niimura Y."/>
            <person name="Fujii Y."/>
            <person name="Habara T."/>
            <person name="Sakai H."/>
            <person name="Sato Y."/>
            <person name="Wilson G."/>
            <person name="Kumar K."/>
            <person name="McCouch S."/>
            <person name="Juretic N."/>
            <person name="Hoen D."/>
            <person name="Wright S."/>
            <person name="Bruskiewich R."/>
            <person name="Bureau T."/>
            <person name="Miyao A."/>
            <person name="Hirochika H."/>
            <person name="Nishikawa T."/>
            <person name="Kadowaki K."/>
            <person name="Sugiura M."/>
            <person name="Burr B."/>
            <person name="Sasaki T."/>
        </authorList>
    </citation>
    <scope>NUCLEOTIDE SEQUENCE [LARGE SCALE GENOMIC DNA]</scope>
    <source>
        <strain evidence="2">cv. Nipponbare</strain>
    </source>
</reference>
<evidence type="ECO:0000313" key="2">
    <source>
        <dbReference type="Proteomes" id="UP000000763"/>
    </source>
</evidence>
<dbReference type="AlphaFoldDB" id="Q67TS3"/>
<sequence>MQEEEGRYIKWKAVMPDILNSQTSILTSQPNYNQLNNAILSSLIREKGWSGATNDDRNQRGQGNN</sequence>
<dbReference type="Proteomes" id="UP000000763">
    <property type="component" value="Chromosome 2"/>
</dbReference>